<gene>
    <name evidence="7" type="ORF">METESE_30490</name>
</gene>
<keyword evidence="4" id="KW-0411">Iron-sulfur</keyword>
<evidence type="ECO:0000256" key="5">
    <source>
        <dbReference type="ARBA" id="ARBA00023157"/>
    </source>
</evidence>
<keyword evidence="2" id="KW-0479">Metal-binding</keyword>
<evidence type="ECO:0000256" key="4">
    <source>
        <dbReference type="ARBA" id="ARBA00023014"/>
    </source>
</evidence>
<dbReference type="GO" id="GO:0046872">
    <property type="term" value="F:metal ion binding"/>
    <property type="evidence" value="ECO:0007669"/>
    <property type="project" value="UniProtKB-KW"/>
</dbReference>
<dbReference type="PROSITE" id="PS51296">
    <property type="entry name" value="RIESKE"/>
    <property type="match status" value="1"/>
</dbReference>
<dbReference type="Pfam" id="PF00355">
    <property type="entry name" value="Rieske"/>
    <property type="match status" value="1"/>
</dbReference>
<dbReference type="PRINTS" id="PR00162">
    <property type="entry name" value="RIESKE"/>
</dbReference>
<dbReference type="SUPFAM" id="SSF50022">
    <property type="entry name" value="ISP domain"/>
    <property type="match status" value="1"/>
</dbReference>
<name>A0AA48H654_9BACT</name>
<dbReference type="InterPro" id="IPR006076">
    <property type="entry name" value="FAD-dep_OxRdtase"/>
</dbReference>
<evidence type="ECO:0000256" key="3">
    <source>
        <dbReference type="ARBA" id="ARBA00023004"/>
    </source>
</evidence>
<dbReference type="CDD" id="cd03477">
    <property type="entry name" value="Rieske_YhfW_C"/>
    <property type="match status" value="1"/>
</dbReference>
<evidence type="ECO:0000259" key="6">
    <source>
        <dbReference type="PROSITE" id="PS51296"/>
    </source>
</evidence>
<dbReference type="GO" id="GO:0005737">
    <property type="term" value="C:cytoplasm"/>
    <property type="evidence" value="ECO:0007669"/>
    <property type="project" value="TreeGrafter"/>
</dbReference>
<dbReference type="GO" id="GO:0051537">
    <property type="term" value="F:2 iron, 2 sulfur cluster binding"/>
    <property type="evidence" value="ECO:0007669"/>
    <property type="project" value="UniProtKB-KW"/>
</dbReference>
<keyword evidence="8" id="KW-1185">Reference proteome</keyword>
<evidence type="ECO:0000256" key="1">
    <source>
        <dbReference type="ARBA" id="ARBA00022714"/>
    </source>
</evidence>
<evidence type="ECO:0000256" key="2">
    <source>
        <dbReference type="ARBA" id="ARBA00022723"/>
    </source>
</evidence>
<dbReference type="Gene3D" id="3.50.50.60">
    <property type="entry name" value="FAD/NAD(P)-binding domain"/>
    <property type="match status" value="1"/>
</dbReference>
<dbReference type="InterPro" id="IPR017941">
    <property type="entry name" value="Rieske_2Fe-2S"/>
</dbReference>
<dbReference type="AlphaFoldDB" id="A0AA48H654"/>
<dbReference type="Gene3D" id="3.30.9.10">
    <property type="entry name" value="D-Amino Acid Oxidase, subunit A, domain 2"/>
    <property type="match status" value="1"/>
</dbReference>
<reference evidence="7" key="1">
    <citation type="journal article" date="2023" name="Int. J. Syst. Evol. Microbiol.">
        <title>Mesoterricola silvestris gen. nov., sp. nov., Mesoterricola sediminis sp. nov., Geothrix oryzae sp. nov., Geothrix edaphica sp. nov., Geothrix rubra sp. nov., and Geothrix limicola sp. nov., six novel members of Acidobacteriota isolated from soils.</title>
        <authorList>
            <person name="Itoh H."/>
            <person name="Sugisawa Y."/>
            <person name="Mise K."/>
            <person name="Xu Z."/>
            <person name="Kuniyasu M."/>
            <person name="Ushijima N."/>
            <person name="Kawano K."/>
            <person name="Kobayashi E."/>
            <person name="Shiratori Y."/>
            <person name="Masuda Y."/>
            <person name="Senoo K."/>
        </authorList>
    </citation>
    <scope>NUCLEOTIDE SEQUENCE</scope>
    <source>
        <strain evidence="7">W786</strain>
    </source>
</reference>
<proteinExistence type="predicted"/>
<dbReference type="PANTHER" id="PTHR13847:SF281">
    <property type="entry name" value="FAD DEPENDENT OXIDOREDUCTASE DOMAIN-CONTAINING PROTEIN"/>
    <property type="match status" value="1"/>
</dbReference>
<dbReference type="InterPro" id="IPR036188">
    <property type="entry name" value="FAD/NAD-bd_sf"/>
</dbReference>
<dbReference type="InterPro" id="IPR005805">
    <property type="entry name" value="Rieske_Fe-S_prot_C"/>
</dbReference>
<dbReference type="SUPFAM" id="SSF51905">
    <property type="entry name" value="FAD/NAD(P)-binding domain"/>
    <property type="match status" value="1"/>
</dbReference>
<dbReference type="PANTHER" id="PTHR13847">
    <property type="entry name" value="SARCOSINE DEHYDROGENASE-RELATED"/>
    <property type="match status" value="1"/>
</dbReference>
<organism evidence="7 8">
    <name type="scientific">Mesoterricola sediminis</name>
    <dbReference type="NCBI Taxonomy" id="2927980"/>
    <lineage>
        <taxon>Bacteria</taxon>
        <taxon>Pseudomonadati</taxon>
        <taxon>Acidobacteriota</taxon>
        <taxon>Holophagae</taxon>
        <taxon>Holophagales</taxon>
        <taxon>Holophagaceae</taxon>
        <taxon>Mesoterricola</taxon>
    </lineage>
</organism>
<dbReference type="Gene3D" id="2.102.10.10">
    <property type="entry name" value="Rieske [2Fe-2S] iron-sulphur domain"/>
    <property type="match status" value="1"/>
</dbReference>
<dbReference type="InterPro" id="IPR036922">
    <property type="entry name" value="Rieske_2Fe-2S_sf"/>
</dbReference>
<dbReference type="EMBL" id="AP027081">
    <property type="protein sequence ID" value="BDU78091.1"/>
    <property type="molecule type" value="Genomic_DNA"/>
</dbReference>
<dbReference type="Proteomes" id="UP001228113">
    <property type="component" value="Chromosome"/>
</dbReference>
<evidence type="ECO:0000313" key="7">
    <source>
        <dbReference type="EMBL" id="BDU78091.1"/>
    </source>
</evidence>
<evidence type="ECO:0000313" key="8">
    <source>
        <dbReference type="Proteomes" id="UP001228113"/>
    </source>
</evidence>
<accession>A0AA48H654</accession>
<feature type="domain" description="Rieske" evidence="6">
    <location>
        <begin position="421"/>
        <end position="507"/>
    </location>
</feature>
<keyword evidence="3" id="KW-0408">Iron</keyword>
<protein>
    <submittedName>
        <fullName evidence="7">Oxidoreductase</fullName>
    </submittedName>
</protein>
<dbReference type="RefSeq" id="WP_316410552.1">
    <property type="nucleotide sequence ID" value="NZ_AP027081.1"/>
</dbReference>
<keyword evidence="1" id="KW-0001">2Fe-2S</keyword>
<dbReference type="InterPro" id="IPR038010">
    <property type="entry name" value="YhfW_C"/>
</dbReference>
<keyword evidence="5" id="KW-1015">Disulfide bond</keyword>
<dbReference type="GO" id="GO:0016020">
    <property type="term" value="C:membrane"/>
    <property type="evidence" value="ECO:0007669"/>
    <property type="project" value="InterPro"/>
</dbReference>
<sequence>MEDRDGQSVSLWMEGPAPAPPVLAADLDTDVCVIGAGIAGLTTAYQLGRAGRAVTVLDEGLPGRRQTWRTTAHLASAVDDRFVELERLHGAEGARLAADSHASAIDHIGRIVVQERIPCGFRRLPGYLFLAPGGPPDLLDQELVAARRAGLEVDKVPRLPMAGFDPGACLRFARQGQLDPVAYMAGLAAGILRDGGHLWSGAHVIAVEGGDPARVRTATGPTVTARAVVVATNTPINDRYAIHTKQAPYRTYAISARIPPGALEAALYWDTGDPYHYVRLRGDGTGEDVLIVGGEDHKTGQQGDGTGPYDRLEAWARVRFPTLGPVDHRWSGQVLEPVDGLAYIGRNPLDAPNVYIATGDSGMGMTHGTIAGLLITDLIVGLPNPWAPLYDPARKTLRAASVFTRENANAALQFAAWVTPGEVPGEEVIPPGEGAVVRRGLSKVAVYRDPEGSAHACSAVCPHLGGIVAWNPGEHTWDCPCHGSRFSALGEVLNGPALSGLAPAPLR</sequence>
<dbReference type="Pfam" id="PF01266">
    <property type="entry name" value="DAO"/>
    <property type="match status" value="1"/>
</dbReference>
<dbReference type="KEGG" id="msea:METESE_30490"/>